<dbReference type="InParanoid" id="A0A0D0B9Y2"/>
<dbReference type="EMBL" id="KN835219">
    <property type="protein sequence ID" value="KIK43177.1"/>
    <property type="molecule type" value="Genomic_DNA"/>
</dbReference>
<dbReference type="HOGENOM" id="CLU_3108039_0_0_1"/>
<name>A0A0D0B9Y2_9AGAM</name>
<accession>A0A0D0B9Y2</accession>
<reference evidence="1 2" key="1">
    <citation type="submission" date="2014-04" db="EMBL/GenBank/DDBJ databases">
        <authorList>
            <consortium name="DOE Joint Genome Institute"/>
            <person name="Kuo A."/>
            <person name="Ruytinx J."/>
            <person name="Rineau F."/>
            <person name="Colpaert J."/>
            <person name="Kohler A."/>
            <person name="Nagy L.G."/>
            <person name="Floudas D."/>
            <person name="Copeland A."/>
            <person name="Barry K.W."/>
            <person name="Cichocki N."/>
            <person name="Veneault-Fourrey C."/>
            <person name="LaButti K."/>
            <person name="Lindquist E.A."/>
            <person name="Lipzen A."/>
            <person name="Lundell T."/>
            <person name="Morin E."/>
            <person name="Murat C."/>
            <person name="Sun H."/>
            <person name="Tunlid A."/>
            <person name="Henrissat B."/>
            <person name="Grigoriev I.V."/>
            <person name="Hibbett D.S."/>
            <person name="Martin F."/>
            <person name="Nordberg H.P."/>
            <person name="Cantor M.N."/>
            <person name="Hua S.X."/>
        </authorList>
    </citation>
    <scope>NUCLEOTIDE SEQUENCE [LARGE SCALE GENOMIC DNA]</scope>
    <source>
        <strain evidence="1 2">UH-Slu-Lm8-n1</strain>
    </source>
</reference>
<evidence type="ECO:0000313" key="2">
    <source>
        <dbReference type="Proteomes" id="UP000054485"/>
    </source>
</evidence>
<dbReference type="AlphaFoldDB" id="A0A0D0B9Y2"/>
<organism evidence="1 2">
    <name type="scientific">Suillus luteus UH-Slu-Lm8-n1</name>
    <dbReference type="NCBI Taxonomy" id="930992"/>
    <lineage>
        <taxon>Eukaryota</taxon>
        <taxon>Fungi</taxon>
        <taxon>Dikarya</taxon>
        <taxon>Basidiomycota</taxon>
        <taxon>Agaricomycotina</taxon>
        <taxon>Agaricomycetes</taxon>
        <taxon>Agaricomycetidae</taxon>
        <taxon>Boletales</taxon>
        <taxon>Suillineae</taxon>
        <taxon>Suillaceae</taxon>
        <taxon>Suillus</taxon>
    </lineage>
</organism>
<protein>
    <submittedName>
        <fullName evidence="1">Uncharacterized protein</fullName>
    </submittedName>
</protein>
<reference evidence="2" key="2">
    <citation type="submission" date="2015-01" db="EMBL/GenBank/DDBJ databases">
        <title>Evolutionary Origins and Diversification of the Mycorrhizal Mutualists.</title>
        <authorList>
            <consortium name="DOE Joint Genome Institute"/>
            <consortium name="Mycorrhizal Genomics Consortium"/>
            <person name="Kohler A."/>
            <person name="Kuo A."/>
            <person name="Nagy L.G."/>
            <person name="Floudas D."/>
            <person name="Copeland A."/>
            <person name="Barry K.W."/>
            <person name="Cichocki N."/>
            <person name="Veneault-Fourrey C."/>
            <person name="LaButti K."/>
            <person name="Lindquist E.A."/>
            <person name="Lipzen A."/>
            <person name="Lundell T."/>
            <person name="Morin E."/>
            <person name="Murat C."/>
            <person name="Riley R."/>
            <person name="Ohm R."/>
            <person name="Sun H."/>
            <person name="Tunlid A."/>
            <person name="Henrissat B."/>
            <person name="Grigoriev I.V."/>
            <person name="Hibbett D.S."/>
            <person name="Martin F."/>
        </authorList>
    </citation>
    <scope>NUCLEOTIDE SEQUENCE [LARGE SCALE GENOMIC DNA]</scope>
    <source>
        <strain evidence="2">UH-Slu-Lm8-n1</strain>
    </source>
</reference>
<dbReference type="Proteomes" id="UP000054485">
    <property type="component" value="Unassembled WGS sequence"/>
</dbReference>
<sequence>MKPHQLTPLVIDPFSSSFANSVIRVSTRDIYGDTVRSNQTPLCFSGSKFPS</sequence>
<proteinExistence type="predicted"/>
<evidence type="ECO:0000313" key="1">
    <source>
        <dbReference type="EMBL" id="KIK43177.1"/>
    </source>
</evidence>
<keyword evidence="2" id="KW-1185">Reference proteome</keyword>
<gene>
    <name evidence="1" type="ORF">CY34DRAFT_804099</name>
</gene>